<dbReference type="AlphaFoldDB" id="A0A521AGT2"/>
<evidence type="ECO:0000256" key="1">
    <source>
        <dbReference type="ARBA" id="ARBA00004651"/>
    </source>
</evidence>
<evidence type="ECO:0000256" key="9">
    <source>
        <dbReference type="SAM" id="MobiDB-lite"/>
    </source>
</evidence>
<comment type="subcellular location">
    <subcellularLocation>
        <location evidence="1 8">Cell membrane</location>
        <topology evidence="1 8">Multi-pass membrane protein</topology>
    </subcellularLocation>
</comment>
<keyword evidence="7 8" id="KW-0472">Membrane</keyword>
<dbReference type="Pfam" id="PF00528">
    <property type="entry name" value="BPD_transp_1"/>
    <property type="match status" value="1"/>
</dbReference>
<dbReference type="GO" id="GO:0035435">
    <property type="term" value="P:phosphate ion transmembrane transport"/>
    <property type="evidence" value="ECO:0007669"/>
    <property type="project" value="InterPro"/>
</dbReference>
<evidence type="ECO:0000256" key="6">
    <source>
        <dbReference type="ARBA" id="ARBA00022989"/>
    </source>
</evidence>
<feature type="transmembrane region" description="Helical" evidence="8">
    <location>
        <begin position="136"/>
        <end position="156"/>
    </location>
</feature>
<dbReference type="GO" id="GO:0005886">
    <property type="term" value="C:plasma membrane"/>
    <property type="evidence" value="ECO:0007669"/>
    <property type="project" value="UniProtKB-SubCell"/>
</dbReference>
<evidence type="ECO:0000313" key="12">
    <source>
        <dbReference type="Proteomes" id="UP000315636"/>
    </source>
</evidence>
<proteinExistence type="inferred from homology"/>
<feature type="domain" description="ABC transmembrane type-1" evidence="10">
    <location>
        <begin position="91"/>
        <end position="296"/>
    </location>
</feature>
<evidence type="ECO:0000313" key="11">
    <source>
        <dbReference type="EMBL" id="SMO34027.1"/>
    </source>
</evidence>
<protein>
    <recommendedName>
        <fullName evidence="8">Phosphate transport system permease protein PstA</fullName>
    </recommendedName>
</protein>
<sequence length="309" mass="33790">MSAEEAMIQQKGQSNVDSTDTEQKGADRVQFRRMLNHVAHGLFLLSTLVGVVVLGVLLYDIIQTGWKWVDADFLNNFASRFPEKSGVKAPLWGSLWLIGVTAPLTFIFGVGTAIYLEEYAKKNWFSRLIQLNISNLAGVPSIVFGILGLTIFARGWGLGQSVLTGALTMTLLILPIVIVAAREAIDSVPSSLRQASYAMGATRWQTIYKVVLPYSMPGILTGTILALSRAIGETAPLIMVGAVTFVYFTPGNIFDAFTVLPIQIYSWTGLPKEEFQEIAAGGIIILLAILLTMNALAIFLRNKYQQRNG</sequence>
<keyword evidence="6 8" id="KW-1133">Transmembrane helix</keyword>
<dbReference type="InterPro" id="IPR035906">
    <property type="entry name" value="MetI-like_sf"/>
</dbReference>
<evidence type="ECO:0000256" key="2">
    <source>
        <dbReference type="ARBA" id="ARBA00007069"/>
    </source>
</evidence>
<evidence type="ECO:0000256" key="7">
    <source>
        <dbReference type="ARBA" id="ARBA00023136"/>
    </source>
</evidence>
<feature type="region of interest" description="Disordered" evidence="9">
    <location>
        <begin position="1"/>
        <end position="22"/>
    </location>
</feature>
<keyword evidence="3" id="KW-0813">Transport</keyword>
<feature type="transmembrane region" description="Helical" evidence="8">
    <location>
        <begin position="38"/>
        <end position="59"/>
    </location>
</feature>
<dbReference type="CDD" id="cd06261">
    <property type="entry name" value="TM_PBP2"/>
    <property type="match status" value="1"/>
</dbReference>
<evidence type="ECO:0000259" key="10">
    <source>
        <dbReference type="PROSITE" id="PS50928"/>
    </source>
</evidence>
<reference evidence="11 12" key="1">
    <citation type="submission" date="2017-05" db="EMBL/GenBank/DDBJ databases">
        <authorList>
            <person name="Varghese N."/>
            <person name="Submissions S."/>
        </authorList>
    </citation>
    <scope>NUCLEOTIDE SEQUENCE [LARGE SCALE GENOMIC DNA]</scope>
    <source>
        <strain evidence="11 12">DSM 45474</strain>
    </source>
</reference>
<dbReference type="PANTHER" id="PTHR43470:SF5">
    <property type="entry name" value="PHOSPHATE TRANSPORT SYSTEM PERMEASE PROTEIN PSTA"/>
    <property type="match status" value="1"/>
</dbReference>
<feature type="transmembrane region" description="Helical" evidence="8">
    <location>
        <begin position="206"/>
        <end position="227"/>
    </location>
</feature>
<dbReference type="Proteomes" id="UP000315636">
    <property type="component" value="Unassembled WGS sequence"/>
</dbReference>
<dbReference type="PROSITE" id="PS50928">
    <property type="entry name" value="ABC_TM1"/>
    <property type="match status" value="1"/>
</dbReference>
<dbReference type="SUPFAM" id="SSF161098">
    <property type="entry name" value="MetI-like"/>
    <property type="match status" value="1"/>
</dbReference>
<accession>A0A521AGT2</accession>
<dbReference type="InterPro" id="IPR000515">
    <property type="entry name" value="MetI-like"/>
</dbReference>
<dbReference type="NCBIfam" id="TIGR00974">
    <property type="entry name" value="3a0107s02c"/>
    <property type="match status" value="1"/>
</dbReference>
<keyword evidence="12" id="KW-1185">Reference proteome</keyword>
<comment type="similarity">
    <text evidence="2 8">Belongs to the binding-protein-dependent transport system permease family. CysTW subfamily.</text>
</comment>
<dbReference type="EMBL" id="FXTI01000001">
    <property type="protein sequence ID" value="SMO34027.1"/>
    <property type="molecule type" value="Genomic_DNA"/>
</dbReference>
<dbReference type="PANTHER" id="PTHR43470">
    <property type="entry name" value="PHOSPHATE TRANSPORT SYSTEM PERMEASE PROTEIN PSTA-RELATED"/>
    <property type="match status" value="1"/>
</dbReference>
<dbReference type="InterPro" id="IPR005672">
    <property type="entry name" value="Phosphate_PstA"/>
</dbReference>
<name>A0A521AGT2_9BACL</name>
<keyword evidence="5 8" id="KW-0812">Transmembrane</keyword>
<evidence type="ECO:0000256" key="4">
    <source>
        <dbReference type="ARBA" id="ARBA00022475"/>
    </source>
</evidence>
<feature type="transmembrane region" description="Helical" evidence="8">
    <location>
        <begin position="162"/>
        <end position="185"/>
    </location>
</feature>
<evidence type="ECO:0000256" key="5">
    <source>
        <dbReference type="ARBA" id="ARBA00022692"/>
    </source>
</evidence>
<evidence type="ECO:0000256" key="3">
    <source>
        <dbReference type="ARBA" id="ARBA00022448"/>
    </source>
</evidence>
<gene>
    <name evidence="11" type="ORF">SAMN06264849_101133</name>
</gene>
<feature type="transmembrane region" description="Helical" evidence="8">
    <location>
        <begin position="278"/>
        <end position="300"/>
    </location>
</feature>
<dbReference type="GO" id="GO:0005315">
    <property type="term" value="F:phosphate transmembrane transporter activity"/>
    <property type="evidence" value="ECO:0007669"/>
    <property type="project" value="InterPro"/>
</dbReference>
<organism evidence="11 12">
    <name type="scientific">Melghirimyces algeriensis</name>
    <dbReference type="NCBI Taxonomy" id="910412"/>
    <lineage>
        <taxon>Bacteria</taxon>
        <taxon>Bacillati</taxon>
        <taxon>Bacillota</taxon>
        <taxon>Bacilli</taxon>
        <taxon>Bacillales</taxon>
        <taxon>Thermoactinomycetaceae</taxon>
        <taxon>Melghirimyces</taxon>
    </lineage>
</organism>
<feature type="transmembrane region" description="Helical" evidence="8">
    <location>
        <begin position="95"/>
        <end position="116"/>
    </location>
</feature>
<dbReference type="Gene3D" id="1.10.3720.10">
    <property type="entry name" value="MetI-like"/>
    <property type="match status" value="1"/>
</dbReference>
<keyword evidence="4 8" id="KW-1003">Cell membrane</keyword>
<evidence type="ECO:0000256" key="8">
    <source>
        <dbReference type="RuleBase" id="RU363043"/>
    </source>
</evidence>